<feature type="domain" description="SpoVT-AbrB" evidence="1">
    <location>
        <begin position="4"/>
        <end position="49"/>
    </location>
</feature>
<dbReference type="GO" id="GO:0003677">
    <property type="term" value="F:DNA binding"/>
    <property type="evidence" value="ECO:0007669"/>
    <property type="project" value="UniProtKB-KW"/>
</dbReference>
<dbReference type="SUPFAM" id="SSF89447">
    <property type="entry name" value="AbrB/MazE/MraZ-like"/>
    <property type="match status" value="1"/>
</dbReference>
<dbReference type="Gene3D" id="2.10.260.10">
    <property type="match status" value="1"/>
</dbReference>
<accession>A0ABV6GMV6</accession>
<dbReference type="EMBL" id="JBHLVO010000049">
    <property type="protein sequence ID" value="MFC0274855.1"/>
    <property type="molecule type" value="Genomic_DNA"/>
</dbReference>
<name>A0ABV6GMV6_9BACI</name>
<organism evidence="2 3">
    <name type="scientific">Metabacillus herbersteinensis</name>
    <dbReference type="NCBI Taxonomy" id="283816"/>
    <lineage>
        <taxon>Bacteria</taxon>
        <taxon>Bacillati</taxon>
        <taxon>Bacillota</taxon>
        <taxon>Bacilli</taxon>
        <taxon>Bacillales</taxon>
        <taxon>Bacillaceae</taxon>
        <taxon>Metabacillus</taxon>
    </lineage>
</organism>
<proteinExistence type="predicted"/>
<dbReference type="Proteomes" id="UP001589854">
    <property type="component" value="Unassembled WGS sequence"/>
</dbReference>
<dbReference type="Pfam" id="PF04014">
    <property type="entry name" value="MazE_antitoxin"/>
    <property type="match status" value="1"/>
</dbReference>
<dbReference type="RefSeq" id="WP_378939513.1">
    <property type="nucleotide sequence ID" value="NZ_JBHLVO010000049.1"/>
</dbReference>
<keyword evidence="2" id="KW-0238">DNA-binding</keyword>
<keyword evidence="3" id="KW-1185">Reference proteome</keyword>
<dbReference type="SMART" id="SM00966">
    <property type="entry name" value="SpoVT_AbrB"/>
    <property type="match status" value="1"/>
</dbReference>
<protein>
    <submittedName>
        <fullName evidence="2">AbrB/MazE/SpoVT family DNA-binding domain-containing protein</fullName>
    </submittedName>
</protein>
<gene>
    <name evidence="2" type="ORF">ACFFIX_26460</name>
</gene>
<evidence type="ECO:0000259" key="1">
    <source>
        <dbReference type="SMART" id="SM00966"/>
    </source>
</evidence>
<evidence type="ECO:0000313" key="3">
    <source>
        <dbReference type="Proteomes" id="UP001589854"/>
    </source>
</evidence>
<dbReference type="InterPro" id="IPR007159">
    <property type="entry name" value="SpoVT-AbrB_dom"/>
</dbReference>
<sequence>MHKLRLGKTGQIYIPTRIRKEIDFELGDLINIILDGENLILSNKDGYEEENKCVISQGGFVHIPTEIRRFSNFSEEDVFKVILDKKEKQLNLILDVKIPV</sequence>
<reference evidence="2 3" key="1">
    <citation type="submission" date="2024-09" db="EMBL/GenBank/DDBJ databases">
        <authorList>
            <person name="Sun Q."/>
            <person name="Mori K."/>
        </authorList>
    </citation>
    <scope>NUCLEOTIDE SEQUENCE [LARGE SCALE GENOMIC DNA]</scope>
    <source>
        <strain evidence="2 3">CCM 7228</strain>
    </source>
</reference>
<comment type="caution">
    <text evidence="2">The sequence shown here is derived from an EMBL/GenBank/DDBJ whole genome shotgun (WGS) entry which is preliminary data.</text>
</comment>
<dbReference type="InterPro" id="IPR037914">
    <property type="entry name" value="SpoVT-AbrB_sf"/>
</dbReference>
<evidence type="ECO:0000313" key="2">
    <source>
        <dbReference type="EMBL" id="MFC0274855.1"/>
    </source>
</evidence>